<protein>
    <submittedName>
        <fullName evidence="7">C2H2-type domain-containing protein</fullName>
    </submittedName>
</protein>
<dbReference type="GO" id="GO:0071897">
    <property type="term" value="P:DNA biosynthetic process"/>
    <property type="evidence" value="ECO:0007669"/>
    <property type="project" value="UniProtKB-ARBA"/>
</dbReference>
<evidence type="ECO:0000256" key="5">
    <source>
        <dbReference type="SAM" id="Phobius"/>
    </source>
</evidence>
<dbReference type="PROSITE" id="PS00518">
    <property type="entry name" value="ZF_RING_1"/>
    <property type="match status" value="1"/>
</dbReference>
<dbReference type="PANTHER" id="PTHR31511:SF12">
    <property type="entry name" value="RHO TERMINATION FACTOR N-TERMINAL DOMAIN-CONTAINING PROTEIN"/>
    <property type="match status" value="1"/>
</dbReference>
<dbReference type="GO" id="GO:0000166">
    <property type="term" value="F:nucleotide binding"/>
    <property type="evidence" value="ECO:0007669"/>
    <property type="project" value="InterPro"/>
</dbReference>
<keyword evidence="5" id="KW-0472">Membrane</keyword>
<dbReference type="SMART" id="SM00184">
    <property type="entry name" value="RING"/>
    <property type="match status" value="1"/>
</dbReference>
<dbReference type="PANTHER" id="PTHR31511">
    <property type="entry name" value="PROTEIN CBG23764"/>
    <property type="match status" value="1"/>
</dbReference>
<dbReference type="PROSITE" id="PS50089">
    <property type="entry name" value="ZF_RING_2"/>
    <property type="match status" value="1"/>
</dbReference>
<dbReference type="InterPro" id="IPR001841">
    <property type="entry name" value="Znf_RING"/>
</dbReference>
<dbReference type="Pfam" id="PF13639">
    <property type="entry name" value="zf-RING_2"/>
    <property type="match status" value="1"/>
</dbReference>
<keyword evidence="8" id="KW-1185">Reference proteome</keyword>
<reference evidence="7 8" key="1">
    <citation type="submission" date="2021-06" db="EMBL/GenBank/DDBJ databases">
        <title>Caerostris darwini draft genome.</title>
        <authorList>
            <person name="Kono N."/>
            <person name="Arakawa K."/>
        </authorList>
    </citation>
    <scope>NUCLEOTIDE SEQUENCE [LARGE SCALE GENOMIC DNA]</scope>
</reference>
<evidence type="ECO:0000256" key="1">
    <source>
        <dbReference type="ARBA" id="ARBA00022723"/>
    </source>
</evidence>
<evidence type="ECO:0000256" key="3">
    <source>
        <dbReference type="ARBA" id="ARBA00022833"/>
    </source>
</evidence>
<dbReference type="InterPro" id="IPR017907">
    <property type="entry name" value="Znf_RING_CS"/>
</dbReference>
<evidence type="ECO:0000259" key="6">
    <source>
        <dbReference type="PROSITE" id="PS50089"/>
    </source>
</evidence>
<sequence>MKKESHPEQKEGSTIKENPLCPVCLEGIQDIDMAVLGYCNHQFCKICLMQWSQVSNTCPLDRQILLFHCLKSQRKVNSVLFIFMIVLGIPTHLSKETILEDIKIREGRHFFGKENILTCQAEGYKKQLKDIKKNLSSPLLDYFEPINDNLTLFKMKKPNLVLDKPIFIGFCVLELSKLQMFKLYYTHFKSYYGSKCELLYTDTDSLYMNIETKDVYQDLRRKFKSILDLSNFETDSPMFDDSNKGKLGLLKSETLQPIKEFIGLKCKMYAFSYGNNIKKTAKGVKKSNVSSFNLNVYKIVLYNKLCLRQKQAAIISKKHELETIVQNKIGLSAYYDKKFVQTDGISSLAYGHFLTHDNEDISE</sequence>
<dbReference type="Gene3D" id="3.90.1600.10">
    <property type="entry name" value="Palm domain of DNA polymerase"/>
    <property type="match status" value="1"/>
</dbReference>
<keyword evidence="5" id="KW-0812">Transmembrane</keyword>
<evidence type="ECO:0000256" key="2">
    <source>
        <dbReference type="ARBA" id="ARBA00022771"/>
    </source>
</evidence>
<dbReference type="GO" id="GO:0003676">
    <property type="term" value="F:nucleic acid binding"/>
    <property type="evidence" value="ECO:0007669"/>
    <property type="project" value="InterPro"/>
</dbReference>
<organism evidence="7 8">
    <name type="scientific">Caerostris darwini</name>
    <dbReference type="NCBI Taxonomy" id="1538125"/>
    <lineage>
        <taxon>Eukaryota</taxon>
        <taxon>Metazoa</taxon>
        <taxon>Ecdysozoa</taxon>
        <taxon>Arthropoda</taxon>
        <taxon>Chelicerata</taxon>
        <taxon>Arachnida</taxon>
        <taxon>Araneae</taxon>
        <taxon>Araneomorphae</taxon>
        <taxon>Entelegynae</taxon>
        <taxon>Araneoidea</taxon>
        <taxon>Araneidae</taxon>
        <taxon>Caerostris</taxon>
    </lineage>
</organism>
<dbReference type="InterPro" id="IPR017964">
    <property type="entry name" value="DNA-dir_DNA_pol_B_CS"/>
</dbReference>
<evidence type="ECO:0000313" key="8">
    <source>
        <dbReference type="Proteomes" id="UP001054837"/>
    </source>
</evidence>
<gene>
    <name evidence="7" type="primary">AVEN_87773_1</name>
    <name evidence="7" type="ORF">CDAR_98341</name>
</gene>
<dbReference type="EMBL" id="BPLQ01011207">
    <property type="protein sequence ID" value="GIY56627.1"/>
    <property type="molecule type" value="Genomic_DNA"/>
</dbReference>
<dbReference type="Proteomes" id="UP001054837">
    <property type="component" value="Unassembled WGS sequence"/>
</dbReference>
<comment type="caution">
    <text evidence="7">The sequence shown here is derived from an EMBL/GenBank/DDBJ whole genome shotgun (WGS) entry which is preliminary data.</text>
</comment>
<dbReference type="InterPro" id="IPR023211">
    <property type="entry name" value="DNA_pol_palm_dom_sf"/>
</dbReference>
<keyword evidence="1" id="KW-0479">Metal-binding</keyword>
<feature type="transmembrane region" description="Helical" evidence="5">
    <location>
        <begin position="76"/>
        <end position="93"/>
    </location>
</feature>
<keyword evidence="5" id="KW-1133">Transmembrane helix</keyword>
<dbReference type="AlphaFoldDB" id="A0AAV4UFP3"/>
<keyword evidence="2 4" id="KW-0863">Zinc-finger</keyword>
<dbReference type="InterPro" id="IPR043502">
    <property type="entry name" value="DNA/RNA_pol_sf"/>
</dbReference>
<dbReference type="GO" id="GO:0008270">
    <property type="term" value="F:zinc ion binding"/>
    <property type="evidence" value="ECO:0007669"/>
    <property type="project" value="UniProtKB-KW"/>
</dbReference>
<dbReference type="InterPro" id="IPR013083">
    <property type="entry name" value="Znf_RING/FYVE/PHD"/>
</dbReference>
<proteinExistence type="predicted"/>
<accession>A0AAV4UFP3</accession>
<dbReference type="PROSITE" id="PS00116">
    <property type="entry name" value="DNA_POLYMERASE_B"/>
    <property type="match status" value="1"/>
</dbReference>
<feature type="domain" description="RING-type" evidence="6">
    <location>
        <begin position="21"/>
        <end position="62"/>
    </location>
</feature>
<keyword evidence="3" id="KW-0862">Zinc</keyword>
<dbReference type="SUPFAM" id="SSF57850">
    <property type="entry name" value="RING/U-box"/>
    <property type="match status" value="1"/>
</dbReference>
<dbReference type="SUPFAM" id="SSF56672">
    <property type="entry name" value="DNA/RNA polymerases"/>
    <property type="match status" value="1"/>
</dbReference>
<evidence type="ECO:0000256" key="4">
    <source>
        <dbReference type="PROSITE-ProRule" id="PRU00175"/>
    </source>
</evidence>
<name>A0AAV4UFP3_9ARAC</name>
<dbReference type="Gene3D" id="3.30.40.10">
    <property type="entry name" value="Zinc/RING finger domain, C3HC4 (zinc finger)"/>
    <property type="match status" value="1"/>
</dbReference>
<evidence type="ECO:0000313" key="7">
    <source>
        <dbReference type="EMBL" id="GIY56627.1"/>
    </source>
</evidence>